<dbReference type="AlphaFoldDB" id="A0A2Z4IDZ9"/>
<organism evidence="2 3">
    <name type="scientific">Echinicola strongylocentroti</name>
    <dbReference type="NCBI Taxonomy" id="1795355"/>
    <lineage>
        <taxon>Bacteria</taxon>
        <taxon>Pseudomonadati</taxon>
        <taxon>Bacteroidota</taxon>
        <taxon>Cytophagia</taxon>
        <taxon>Cytophagales</taxon>
        <taxon>Cyclobacteriaceae</taxon>
        <taxon>Echinicola</taxon>
    </lineage>
</organism>
<gene>
    <name evidence="2" type="ORF">DN752_00120</name>
</gene>
<dbReference type="PROSITE" id="PS50005">
    <property type="entry name" value="TPR"/>
    <property type="match status" value="1"/>
</dbReference>
<evidence type="ECO:0000313" key="2">
    <source>
        <dbReference type="EMBL" id="AWW28673.1"/>
    </source>
</evidence>
<dbReference type="GO" id="GO:0032259">
    <property type="term" value="P:methylation"/>
    <property type="evidence" value="ECO:0007669"/>
    <property type="project" value="UniProtKB-KW"/>
</dbReference>
<sequence length="405" mass="45477">MKKLILSLALVGVASTVAFGQKKVVRSAEKNLRKGNISEALTDIEAATQDPETGADPETFLIKGKILTIQFGADSSNTEATVDKGRSALDAFRKSLEMDGNDSTSKIGKEIYKEVVPGIPENLQGEGIFKLKTASVDKAISKYEKEDNAMASKFFAIAADIDPKDTSIVFNAGYTANMAEDYDAAKKYLTMLLDVPEYNKLNAYYFLIQIANQQEDDQEEAYRLVKEAREEYPNDKGLSEFEIQLLLQLEKMDEAMASIKQSLEEDPNNAPIRLRYGYLKEQSGDLDGALEEYLKTVEIDPDFFEGNYYAGAVYIDQAREVINEVNNLPDDEWEAKSDSMLAEADDLYKEAMPLFEKAHELKPENTEIMQILFQIHTRLKNEDKAAEYDKKLQELLGPNWLEGGN</sequence>
<dbReference type="SUPFAM" id="SSF48452">
    <property type="entry name" value="TPR-like"/>
    <property type="match status" value="2"/>
</dbReference>
<dbReference type="EMBL" id="CP030041">
    <property type="protein sequence ID" value="AWW28673.1"/>
    <property type="molecule type" value="Genomic_DNA"/>
</dbReference>
<dbReference type="GO" id="GO:0008168">
    <property type="term" value="F:methyltransferase activity"/>
    <property type="evidence" value="ECO:0007669"/>
    <property type="project" value="UniProtKB-KW"/>
</dbReference>
<dbReference type="InterPro" id="IPR011990">
    <property type="entry name" value="TPR-like_helical_dom_sf"/>
</dbReference>
<accession>A0A2Z4IDZ9</accession>
<dbReference type="Pfam" id="PF14559">
    <property type="entry name" value="TPR_19"/>
    <property type="match status" value="1"/>
</dbReference>
<evidence type="ECO:0000313" key="3">
    <source>
        <dbReference type="Proteomes" id="UP000248688"/>
    </source>
</evidence>
<dbReference type="Proteomes" id="UP000248688">
    <property type="component" value="Chromosome"/>
</dbReference>
<feature type="repeat" description="TPR" evidence="1">
    <location>
        <begin position="270"/>
        <end position="303"/>
    </location>
</feature>
<name>A0A2Z4IDZ9_9BACT</name>
<keyword evidence="2" id="KW-0489">Methyltransferase</keyword>
<proteinExistence type="predicted"/>
<dbReference type="OrthoDB" id="739506at2"/>
<evidence type="ECO:0000256" key="1">
    <source>
        <dbReference type="PROSITE-ProRule" id="PRU00339"/>
    </source>
</evidence>
<dbReference type="PANTHER" id="PTHR12558">
    <property type="entry name" value="CELL DIVISION CYCLE 16,23,27"/>
    <property type="match status" value="1"/>
</dbReference>
<protein>
    <submittedName>
        <fullName evidence="2">Methyltransferase</fullName>
    </submittedName>
</protein>
<keyword evidence="2" id="KW-0808">Transferase</keyword>
<keyword evidence="1" id="KW-0802">TPR repeat</keyword>
<dbReference type="PANTHER" id="PTHR12558:SF13">
    <property type="entry name" value="CELL DIVISION CYCLE PROTEIN 27 HOMOLOG"/>
    <property type="match status" value="1"/>
</dbReference>
<reference evidence="2 3" key="1">
    <citation type="submission" date="2018-06" db="EMBL/GenBank/DDBJ databases">
        <title>Echinicola strongylocentroti sp. nov., isolated from a sea urchin Strongylocentrotus intermedius.</title>
        <authorList>
            <person name="Bae S.S."/>
        </authorList>
    </citation>
    <scope>NUCLEOTIDE SEQUENCE [LARGE SCALE GENOMIC DNA]</scope>
    <source>
        <strain evidence="2 3">MEBiC08714</strain>
    </source>
</reference>
<dbReference type="InterPro" id="IPR019734">
    <property type="entry name" value="TPR_rpt"/>
</dbReference>
<keyword evidence="3" id="KW-1185">Reference proteome</keyword>
<dbReference type="Gene3D" id="1.25.40.10">
    <property type="entry name" value="Tetratricopeptide repeat domain"/>
    <property type="match status" value="2"/>
</dbReference>
<dbReference type="RefSeq" id="WP_112782095.1">
    <property type="nucleotide sequence ID" value="NZ_CP030041.1"/>
</dbReference>
<dbReference type="KEGG" id="est:DN752_00120"/>